<keyword evidence="1 3" id="KW-0145">Chemotaxis</keyword>
<dbReference type="CDD" id="cd16352">
    <property type="entry name" value="CheD"/>
    <property type="match status" value="1"/>
</dbReference>
<comment type="similarity">
    <text evidence="3">Belongs to the CheD family.</text>
</comment>
<dbReference type="PATRIC" id="fig|1324957.4.peg.642"/>
<organism evidence="5 6">
    <name type="scientific">Candidatus Halobonum tyrrellensis G22</name>
    <dbReference type="NCBI Taxonomy" id="1324957"/>
    <lineage>
        <taxon>Archaea</taxon>
        <taxon>Methanobacteriati</taxon>
        <taxon>Methanobacteriota</taxon>
        <taxon>Stenosarchaea group</taxon>
        <taxon>Halobacteria</taxon>
        <taxon>Halobacteriales</taxon>
        <taxon>Haloferacaceae</taxon>
        <taxon>Candidatus Halobonum</taxon>
    </lineage>
</organism>
<dbReference type="GO" id="GO:0050568">
    <property type="term" value="F:protein-glutamine glutaminase activity"/>
    <property type="evidence" value="ECO:0007669"/>
    <property type="project" value="UniProtKB-UniRule"/>
</dbReference>
<reference evidence="5 6" key="1">
    <citation type="journal article" date="2013" name="Genome Announc.">
        <title>Draft Genome Sequence of 'Candidatus Halobonum tyrrellensis' Strain G22, Isolated from the Hypersaline Waters of Lake Tyrrell, Australia.</title>
        <authorList>
            <person name="Ugalde J.A."/>
            <person name="Narasingarao P."/>
            <person name="Kuo S."/>
            <person name="Podell S."/>
            <person name="Allen E.E."/>
        </authorList>
    </citation>
    <scope>NUCLEOTIDE SEQUENCE [LARGE SCALE GENOMIC DNA]</scope>
    <source>
        <strain evidence="5 6">G22</strain>
    </source>
</reference>
<evidence type="ECO:0000313" key="6">
    <source>
        <dbReference type="Proteomes" id="UP000017840"/>
    </source>
</evidence>
<dbReference type="Gene3D" id="3.30.1330.200">
    <property type="match status" value="1"/>
</dbReference>
<gene>
    <name evidence="3" type="primary">cheD</name>
    <name evidence="5" type="ORF">K933_03160</name>
</gene>
<dbReference type="Proteomes" id="UP000017840">
    <property type="component" value="Unassembled WGS sequence"/>
</dbReference>
<dbReference type="OrthoDB" id="10499at2157"/>
<dbReference type="HAMAP" id="MF_01440">
    <property type="entry name" value="CheD"/>
    <property type="match status" value="1"/>
</dbReference>
<dbReference type="EC" id="3.5.1.44" evidence="3"/>
<sequence>MGRPEPVTDGGAGSVDTLAGTDAAGGERLKVGLSEARVAGDGALLVTSGLGSCLGIVVYDPTTGVGGLLHAMLPAAEDHPGPDEKFVTEGVAALVAALADEGVTDGLRAKFAGGAAMLNFSLDEDGGSIGDRNVAAAEAALADHDVPVVATDTGGDRGRSLRFETATGRLHVSSADGDAVI</sequence>
<dbReference type="RefSeq" id="WP_023393223.1">
    <property type="nucleotide sequence ID" value="NZ_ASGZ01000008.1"/>
</dbReference>
<comment type="caution">
    <text evidence="5">The sequence shown here is derived from an EMBL/GenBank/DDBJ whole genome shotgun (WGS) entry which is preliminary data.</text>
</comment>
<dbReference type="STRING" id="1324957.K933_03160"/>
<keyword evidence="6" id="KW-1185">Reference proteome</keyword>
<dbReference type="AlphaFoldDB" id="V4J280"/>
<protein>
    <recommendedName>
        <fullName evidence="3">Probable chemoreceptor glutamine deamidase CheD</fullName>
        <ecNumber evidence="3">3.5.1.44</ecNumber>
    </recommendedName>
</protein>
<dbReference type="EMBL" id="ASGZ01000008">
    <property type="protein sequence ID" value="ESP89522.1"/>
    <property type="molecule type" value="Genomic_DNA"/>
</dbReference>
<proteinExistence type="inferred from homology"/>
<keyword evidence="2 3" id="KW-0378">Hydrolase</keyword>
<evidence type="ECO:0000256" key="3">
    <source>
        <dbReference type="HAMAP-Rule" id="MF_01440"/>
    </source>
</evidence>
<accession>V4J280</accession>
<dbReference type="Pfam" id="PF03975">
    <property type="entry name" value="CheD"/>
    <property type="match status" value="1"/>
</dbReference>
<feature type="region of interest" description="Disordered" evidence="4">
    <location>
        <begin position="1"/>
        <end position="20"/>
    </location>
</feature>
<comment type="function">
    <text evidence="3">Probably deamidates glutamine residues to glutamate on methyl-accepting chemotaxis receptors (MCPs), playing an important role in chemotaxis.</text>
</comment>
<evidence type="ECO:0000256" key="1">
    <source>
        <dbReference type="ARBA" id="ARBA00022500"/>
    </source>
</evidence>
<dbReference type="GO" id="GO:0006935">
    <property type="term" value="P:chemotaxis"/>
    <property type="evidence" value="ECO:0007669"/>
    <property type="project" value="UniProtKB-UniRule"/>
</dbReference>
<evidence type="ECO:0000313" key="5">
    <source>
        <dbReference type="EMBL" id="ESP89522.1"/>
    </source>
</evidence>
<dbReference type="PANTHER" id="PTHR35147:SF1">
    <property type="entry name" value="CHEMORECEPTOR GLUTAMINE DEAMIDASE CHED-RELATED"/>
    <property type="match status" value="1"/>
</dbReference>
<dbReference type="SUPFAM" id="SSF64438">
    <property type="entry name" value="CNF1/YfiH-like putative cysteine hydrolases"/>
    <property type="match status" value="1"/>
</dbReference>
<dbReference type="InterPro" id="IPR011324">
    <property type="entry name" value="Cytotoxic_necrot_fac-like_cat"/>
</dbReference>
<dbReference type="PANTHER" id="PTHR35147">
    <property type="entry name" value="CHEMORECEPTOR GLUTAMINE DEAMIDASE CHED-RELATED"/>
    <property type="match status" value="1"/>
</dbReference>
<name>V4J280_9EURY</name>
<keyword evidence="5" id="KW-0675">Receptor</keyword>
<dbReference type="InterPro" id="IPR005659">
    <property type="entry name" value="Chemorcpt_Glu_NH3ase_CheD"/>
</dbReference>
<evidence type="ECO:0000256" key="4">
    <source>
        <dbReference type="SAM" id="MobiDB-lite"/>
    </source>
</evidence>
<dbReference type="InterPro" id="IPR038592">
    <property type="entry name" value="CheD-like_sf"/>
</dbReference>
<dbReference type="eggNOG" id="arCOG02380">
    <property type="taxonomic scope" value="Archaea"/>
</dbReference>
<evidence type="ECO:0000256" key="2">
    <source>
        <dbReference type="ARBA" id="ARBA00022801"/>
    </source>
</evidence>
<comment type="catalytic activity">
    <reaction evidence="3">
        <text>L-glutaminyl-[protein] + H2O = L-glutamyl-[protein] + NH4(+)</text>
        <dbReference type="Rhea" id="RHEA:16441"/>
        <dbReference type="Rhea" id="RHEA-COMP:10207"/>
        <dbReference type="Rhea" id="RHEA-COMP:10208"/>
        <dbReference type="ChEBI" id="CHEBI:15377"/>
        <dbReference type="ChEBI" id="CHEBI:28938"/>
        <dbReference type="ChEBI" id="CHEBI:29973"/>
        <dbReference type="ChEBI" id="CHEBI:30011"/>
        <dbReference type="EC" id="3.5.1.44"/>
    </reaction>
</comment>